<dbReference type="InterPro" id="IPR039261">
    <property type="entry name" value="FNR_nucleotide-bd"/>
</dbReference>
<dbReference type="SUPFAM" id="SSF63380">
    <property type="entry name" value="Riboflavin synthase domain-like"/>
    <property type="match status" value="1"/>
</dbReference>
<evidence type="ECO:0000313" key="15">
    <source>
        <dbReference type="EMBL" id="MBM7470912.1"/>
    </source>
</evidence>
<dbReference type="InterPro" id="IPR013130">
    <property type="entry name" value="Fe3_Rdtase_TM_dom"/>
</dbReference>
<comment type="caution">
    <text evidence="15">The sequence shown here is derived from an EMBL/GenBank/DDBJ whole genome shotgun (WGS) entry which is preliminary data.</text>
</comment>
<evidence type="ECO:0000256" key="5">
    <source>
        <dbReference type="ARBA" id="ARBA00022714"/>
    </source>
</evidence>
<keyword evidence="3" id="KW-0285">Flavoprotein</keyword>
<dbReference type="InterPro" id="IPR017927">
    <property type="entry name" value="FAD-bd_FR_type"/>
</dbReference>
<evidence type="ECO:0000256" key="8">
    <source>
        <dbReference type="ARBA" id="ARBA00022989"/>
    </source>
</evidence>
<sequence length="461" mass="50105">MTAIVARRTRSRNYRKRAAAADVMGILCWVSVAVSIALYLAYAGTTEFGTPAGAITALGIVTGLAGTDLILVMLVLAARVPWVDRTVGQDRAIALHRSLGKPVLYLLLAHAVLLTIGYSLADQTNVVAETISFLTTSNDLLLSYVGLGLLIVVVVTSVISVRRHFAYEAWHLIHLLSYLAVLVALPHQLSIGGVLADGTLQRVYWIALYVIAFGAVLVYRFAVPIIRSVRHDLRVTGVETIAPGVVSIQLSGKQLERLEVKGGQYAVWRFWSGRTWWHAHPISFSAMPTANSARITVRDLGKGTARISRLRPGTFVSIEGPYGVFTDTARTAPYLAVITAGIGITPVRAMLEHARLRAGEATILLRASDESQQYLWNEIATLATNSGSAAFSMVGKRPHQAQTWMSASAYANGVSLESVFPQLHESDLYICGPQNWADLVVRDARAAGLPARQIHLERFDS</sequence>
<dbReference type="Pfam" id="PF00175">
    <property type="entry name" value="NAD_binding_1"/>
    <property type="match status" value="1"/>
</dbReference>
<feature type="transmembrane region" description="Helical" evidence="13">
    <location>
        <begin position="172"/>
        <end position="191"/>
    </location>
</feature>
<feature type="transmembrane region" description="Helical" evidence="13">
    <location>
        <begin position="54"/>
        <end position="82"/>
    </location>
</feature>
<evidence type="ECO:0000256" key="11">
    <source>
        <dbReference type="ARBA" id="ARBA00023014"/>
    </source>
</evidence>
<evidence type="ECO:0000256" key="13">
    <source>
        <dbReference type="SAM" id="Phobius"/>
    </source>
</evidence>
<keyword evidence="5" id="KW-0001">2Fe-2S</keyword>
<dbReference type="Proteomes" id="UP000776164">
    <property type="component" value="Unassembled WGS sequence"/>
</dbReference>
<keyword evidence="16" id="KW-1185">Reference proteome</keyword>
<keyword evidence="12 13" id="KW-0472">Membrane</keyword>
<evidence type="ECO:0000256" key="1">
    <source>
        <dbReference type="ARBA" id="ARBA00001974"/>
    </source>
</evidence>
<keyword evidence="11" id="KW-0411">Iron-sulfur</keyword>
<dbReference type="InterPro" id="IPR050415">
    <property type="entry name" value="MRET"/>
</dbReference>
<keyword evidence="10" id="KW-0408">Iron</keyword>
<feature type="transmembrane region" description="Helical" evidence="13">
    <location>
        <begin position="203"/>
        <end position="222"/>
    </location>
</feature>
<dbReference type="RefSeq" id="WP_205106598.1">
    <property type="nucleotide sequence ID" value="NZ_BAAAHT010000018.1"/>
</dbReference>
<evidence type="ECO:0000256" key="6">
    <source>
        <dbReference type="ARBA" id="ARBA00022723"/>
    </source>
</evidence>
<feature type="transmembrane region" description="Helical" evidence="13">
    <location>
        <begin position="141"/>
        <end position="160"/>
    </location>
</feature>
<evidence type="ECO:0000259" key="14">
    <source>
        <dbReference type="PROSITE" id="PS51384"/>
    </source>
</evidence>
<dbReference type="SUPFAM" id="SSF52343">
    <property type="entry name" value="Ferredoxin reductase-like, C-terminal NADP-linked domain"/>
    <property type="match status" value="1"/>
</dbReference>
<dbReference type="Pfam" id="PF01794">
    <property type="entry name" value="Ferric_reduct"/>
    <property type="match status" value="1"/>
</dbReference>
<gene>
    <name evidence="15" type="ORF">JOE66_000546</name>
</gene>
<comment type="cofactor">
    <cofactor evidence="1">
        <name>FAD</name>
        <dbReference type="ChEBI" id="CHEBI:57692"/>
    </cofactor>
</comment>
<keyword evidence="4 13" id="KW-0812">Transmembrane</keyword>
<reference evidence="15 16" key="1">
    <citation type="submission" date="2021-01" db="EMBL/GenBank/DDBJ databases">
        <title>Sequencing the genomes of 1000 actinobacteria strains.</title>
        <authorList>
            <person name="Klenk H.-P."/>
        </authorList>
    </citation>
    <scope>NUCLEOTIDE SEQUENCE [LARGE SCALE GENOMIC DNA]</scope>
    <source>
        <strain evidence="15 16">DSM 13057</strain>
    </source>
</reference>
<dbReference type="PANTHER" id="PTHR47354:SF8">
    <property type="entry name" value="1,2-PHENYLACETYL-COA EPOXIDASE, SUBUNIT E"/>
    <property type="match status" value="1"/>
</dbReference>
<dbReference type="InterPro" id="IPR001433">
    <property type="entry name" value="OxRdtase_FAD/NAD-bd"/>
</dbReference>
<organism evidence="15 16">
    <name type="scientific">Subtercola frigoramans</name>
    <dbReference type="NCBI Taxonomy" id="120298"/>
    <lineage>
        <taxon>Bacteria</taxon>
        <taxon>Bacillati</taxon>
        <taxon>Actinomycetota</taxon>
        <taxon>Actinomycetes</taxon>
        <taxon>Micrococcales</taxon>
        <taxon>Microbacteriaceae</taxon>
        <taxon>Subtercola</taxon>
    </lineage>
</organism>
<keyword evidence="9" id="KW-0560">Oxidoreductase</keyword>
<keyword evidence="6" id="KW-0479">Metal-binding</keyword>
<evidence type="ECO:0000313" key="16">
    <source>
        <dbReference type="Proteomes" id="UP000776164"/>
    </source>
</evidence>
<evidence type="ECO:0000256" key="3">
    <source>
        <dbReference type="ARBA" id="ARBA00022630"/>
    </source>
</evidence>
<feature type="transmembrane region" description="Helical" evidence="13">
    <location>
        <begin position="103"/>
        <end position="121"/>
    </location>
</feature>
<feature type="transmembrane region" description="Helical" evidence="13">
    <location>
        <begin position="21"/>
        <end position="42"/>
    </location>
</feature>
<comment type="subcellular location">
    <subcellularLocation>
        <location evidence="2">Membrane</location>
        <topology evidence="2">Multi-pass membrane protein</topology>
    </subcellularLocation>
</comment>
<evidence type="ECO:0000256" key="4">
    <source>
        <dbReference type="ARBA" id="ARBA00022692"/>
    </source>
</evidence>
<proteinExistence type="predicted"/>
<accession>A0ABS2L1F8</accession>
<dbReference type="EMBL" id="JAFBBU010000001">
    <property type="protein sequence ID" value="MBM7470912.1"/>
    <property type="molecule type" value="Genomic_DNA"/>
</dbReference>
<keyword evidence="8 13" id="KW-1133">Transmembrane helix</keyword>
<name>A0ABS2L1F8_9MICO</name>
<evidence type="ECO:0000256" key="7">
    <source>
        <dbReference type="ARBA" id="ARBA00022827"/>
    </source>
</evidence>
<protein>
    <submittedName>
        <fullName evidence="15">Ferric reductase</fullName>
    </submittedName>
</protein>
<keyword evidence="7" id="KW-0274">FAD</keyword>
<dbReference type="PANTHER" id="PTHR47354">
    <property type="entry name" value="NADH OXIDOREDUCTASE HCR"/>
    <property type="match status" value="1"/>
</dbReference>
<dbReference type="InterPro" id="IPR017938">
    <property type="entry name" value="Riboflavin_synthase-like_b-brl"/>
</dbReference>
<dbReference type="PROSITE" id="PS51384">
    <property type="entry name" value="FAD_FR"/>
    <property type="match status" value="1"/>
</dbReference>
<dbReference type="Gene3D" id="2.40.30.10">
    <property type="entry name" value="Translation factors"/>
    <property type="match status" value="1"/>
</dbReference>
<evidence type="ECO:0000256" key="9">
    <source>
        <dbReference type="ARBA" id="ARBA00023002"/>
    </source>
</evidence>
<dbReference type="Gene3D" id="3.40.50.80">
    <property type="entry name" value="Nucleotide-binding domain of ferredoxin-NADP reductase (FNR) module"/>
    <property type="match status" value="1"/>
</dbReference>
<evidence type="ECO:0000256" key="10">
    <source>
        <dbReference type="ARBA" id="ARBA00023004"/>
    </source>
</evidence>
<evidence type="ECO:0000256" key="12">
    <source>
        <dbReference type="ARBA" id="ARBA00023136"/>
    </source>
</evidence>
<evidence type="ECO:0000256" key="2">
    <source>
        <dbReference type="ARBA" id="ARBA00004141"/>
    </source>
</evidence>
<feature type="domain" description="FAD-binding FR-type" evidence="14">
    <location>
        <begin position="228"/>
        <end position="328"/>
    </location>
</feature>